<dbReference type="PANTHER" id="PTHR13420">
    <property type="entry name" value="UPF0235 PROTEIN C15ORF40"/>
    <property type="match status" value="1"/>
</dbReference>
<proteinExistence type="inferred from homology"/>
<comment type="similarity">
    <text evidence="1 2">Belongs to the UPF0235 family.</text>
</comment>
<dbReference type="PATRIC" id="fig|1238182.3.peg.1966"/>
<dbReference type="Pfam" id="PF02594">
    <property type="entry name" value="DUF167"/>
    <property type="match status" value="1"/>
</dbReference>
<dbReference type="STRING" id="1238182.C882_4304"/>
<dbReference type="HAMAP" id="MF_00634">
    <property type="entry name" value="UPF0235"/>
    <property type="match status" value="1"/>
</dbReference>
<comment type="caution">
    <text evidence="3">The sequence shown here is derived from an EMBL/GenBank/DDBJ whole genome shotgun (WGS) entry which is preliminary data.</text>
</comment>
<evidence type="ECO:0000313" key="3">
    <source>
        <dbReference type="EMBL" id="EKV30345.1"/>
    </source>
</evidence>
<dbReference type="SMART" id="SM01152">
    <property type="entry name" value="DUF167"/>
    <property type="match status" value="1"/>
</dbReference>
<evidence type="ECO:0000313" key="4">
    <source>
        <dbReference type="Proteomes" id="UP000009881"/>
    </source>
</evidence>
<keyword evidence="4" id="KW-1185">Reference proteome</keyword>
<dbReference type="RefSeq" id="WP_009540412.1">
    <property type="nucleotide sequence ID" value="NZ_ANHY01000008.1"/>
</dbReference>
<protein>
    <recommendedName>
        <fullName evidence="2">UPF0235 protein C882_4304</fullName>
    </recommendedName>
</protein>
<evidence type="ECO:0000256" key="2">
    <source>
        <dbReference type="HAMAP-Rule" id="MF_00634"/>
    </source>
</evidence>
<dbReference type="NCBIfam" id="TIGR00251">
    <property type="entry name" value="DUF167 family protein"/>
    <property type="match status" value="1"/>
</dbReference>
<dbReference type="AlphaFoldDB" id="K9GWG1"/>
<gene>
    <name evidence="3" type="ORF">C882_4304</name>
</gene>
<sequence>MAAADPDIADAPPLEPCARGVRLFVRLTPKASRNALQGLAADADGGRVLKVAVTAVPENGKANQALVKLLAKVWKLPKSAVSITAGATDRRKTLLIESDDPQALADHLWERMRDHG</sequence>
<accession>K9GWG1</accession>
<dbReference type="PANTHER" id="PTHR13420:SF7">
    <property type="entry name" value="UPF0235 PROTEIN C15ORF40"/>
    <property type="match status" value="1"/>
</dbReference>
<dbReference type="SUPFAM" id="SSF69786">
    <property type="entry name" value="YggU-like"/>
    <property type="match status" value="1"/>
</dbReference>
<dbReference type="EMBL" id="ANHY01000008">
    <property type="protein sequence ID" value="EKV30345.1"/>
    <property type="molecule type" value="Genomic_DNA"/>
</dbReference>
<dbReference type="GO" id="GO:0005737">
    <property type="term" value="C:cytoplasm"/>
    <property type="evidence" value="ECO:0007669"/>
    <property type="project" value="TreeGrafter"/>
</dbReference>
<dbReference type="InterPro" id="IPR003746">
    <property type="entry name" value="DUF167"/>
</dbReference>
<dbReference type="Gene3D" id="3.30.1200.10">
    <property type="entry name" value="YggU-like"/>
    <property type="match status" value="1"/>
</dbReference>
<dbReference type="OrthoDB" id="9801972at2"/>
<organism evidence="3 4">
    <name type="scientific">Caenispirillum salinarum AK4</name>
    <dbReference type="NCBI Taxonomy" id="1238182"/>
    <lineage>
        <taxon>Bacteria</taxon>
        <taxon>Pseudomonadati</taxon>
        <taxon>Pseudomonadota</taxon>
        <taxon>Alphaproteobacteria</taxon>
        <taxon>Rhodospirillales</taxon>
        <taxon>Novispirillaceae</taxon>
        <taxon>Caenispirillum</taxon>
    </lineage>
</organism>
<reference evidence="3 4" key="1">
    <citation type="journal article" date="2013" name="Genome Announc.">
        <title>Draft Genome Sequence of an Alphaproteobacterium, Caenispirillum salinarum AK4(T), Isolated from a Solar Saltern.</title>
        <authorList>
            <person name="Khatri I."/>
            <person name="Singh A."/>
            <person name="Korpole S."/>
            <person name="Pinnaka A.K."/>
            <person name="Subramanian S."/>
        </authorList>
    </citation>
    <scope>NUCLEOTIDE SEQUENCE [LARGE SCALE GENOMIC DNA]</scope>
    <source>
        <strain evidence="3 4">AK4</strain>
    </source>
</reference>
<dbReference type="eggNOG" id="COG1872">
    <property type="taxonomic scope" value="Bacteria"/>
</dbReference>
<dbReference type="InterPro" id="IPR036591">
    <property type="entry name" value="YggU-like_sf"/>
</dbReference>
<dbReference type="Proteomes" id="UP000009881">
    <property type="component" value="Unassembled WGS sequence"/>
</dbReference>
<name>K9GWG1_9PROT</name>
<evidence type="ECO:0000256" key="1">
    <source>
        <dbReference type="ARBA" id="ARBA00010364"/>
    </source>
</evidence>